<proteinExistence type="predicted"/>
<dbReference type="SUPFAM" id="SSF52317">
    <property type="entry name" value="Class I glutamine amidotransferase-like"/>
    <property type="match status" value="1"/>
</dbReference>
<evidence type="ECO:0000313" key="3">
    <source>
        <dbReference type="EMBL" id="AEF99609.1"/>
    </source>
</evidence>
<keyword evidence="1 3" id="KW-0315">Glutamine amidotransferase</keyword>
<dbReference type="HOGENOM" id="CLU_030756_5_0_6"/>
<organism evidence="3 4">
    <name type="scientific">Methylomonas methanica (strain DSM 25384 / MC09)</name>
    <dbReference type="NCBI Taxonomy" id="857087"/>
    <lineage>
        <taxon>Bacteria</taxon>
        <taxon>Pseudomonadati</taxon>
        <taxon>Pseudomonadota</taxon>
        <taxon>Gammaproteobacteria</taxon>
        <taxon>Methylococcales</taxon>
        <taxon>Methylococcaceae</taxon>
        <taxon>Methylomonas</taxon>
    </lineage>
</organism>
<evidence type="ECO:0000313" key="4">
    <source>
        <dbReference type="Proteomes" id="UP000008888"/>
    </source>
</evidence>
<sequence length="227" mass="25779">MQYLRSYRQKSLINSQNSKFVVAVTQRIDSYPARSELRDALDQRLILWLVHAGFLPVAVPNGLSDTQRFEGGDLKNWLEMIEPRALLLSGGNDIGEYPARDVTESYLLSWAASNRLPVLGICRGLQMIAVWAGVGLVKKEGHVGCRHSLTVFDQSNEWPVSVNSYHGWVLATCPNEFHISAQSEDGSIEAIKHSTLPFEGWMWHPEREETFSQHDVMRLKRLFRGQT</sequence>
<dbReference type="Gene3D" id="3.40.50.880">
    <property type="match status" value="1"/>
</dbReference>
<dbReference type="InterPro" id="IPR017926">
    <property type="entry name" value="GATASE"/>
</dbReference>
<accession>F9ZWE0</accession>
<name>F9ZWE0_METMM</name>
<protein>
    <submittedName>
        <fullName evidence="3">Glutamine amidotransferase class-I</fullName>
    </submittedName>
</protein>
<dbReference type="eggNOG" id="COG2071">
    <property type="taxonomic scope" value="Bacteria"/>
</dbReference>
<dbReference type="EMBL" id="CP002738">
    <property type="protein sequence ID" value="AEF99609.1"/>
    <property type="molecule type" value="Genomic_DNA"/>
</dbReference>
<keyword evidence="4" id="KW-1185">Reference proteome</keyword>
<dbReference type="KEGG" id="mmt:Metme_1181"/>
<dbReference type="InterPro" id="IPR050472">
    <property type="entry name" value="Anth_synth/Amidotransfase"/>
</dbReference>
<evidence type="ECO:0000259" key="2">
    <source>
        <dbReference type="Pfam" id="PF00117"/>
    </source>
</evidence>
<dbReference type="GO" id="GO:0016740">
    <property type="term" value="F:transferase activity"/>
    <property type="evidence" value="ECO:0007669"/>
    <property type="project" value="UniProtKB-KW"/>
</dbReference>
<dbReference type="AlphaFoldDB" id="F9ZWE0"/>
<gene>
    <name evidence="3" type="ordered locus">Metme_1181</name>
</gene>
<reference evidence="4" key="3">
    <citation type="submission" date="2011-05" db="EMBL/GenBank/DDBJ databases">
        <title>Complete sequence of Methylomonas methanica MC09.</title>
        <authorList>
            <consortium name="US DOE Joint Genome Institute"/>
            <person name="Lucas S."/>
            <person name="Han J."/>
            <person name="Lapidus A."/>
            <person name="Cheng J.-F."/>
            <person name="Goodwin L."/>
            <person name="Pitluck S."/>
            <person name="Peters L."/>
            <person name="Mikhailova N."/>
            <person name="Teshima H."/>
            <person name="Han C."/>
            <person name="Tapia R."/>
            <person name="Land M."/>
            <person name="Hauser L."/>
            <person name="Kyrpides N."/>
            <person name="Ivanova N."/>
            <person name="Pagani I."/>
            <person name="Stein L."/>
            <person name="Woyke T."/>
        </authorList>
    </citation>
    <scope>NUCLEOTIDE SEQUENCE [LARGE SCALE GENOMIC DNA]</scope>
    <source>
        <strain evidence="4">MC09</strain>
    </source>
</reference>
<dbReference type="PROSITE" id="PS51273">
    <property type="entry name" value="GATASE_TYPE_1"/>
    <property type="match status" value="1"/>
</dbReference>
<dbReference type="Proteomes" id="UP000008888">
    <property type="component" value="Chromosome"/>
</dbReference>
<dbReference type="InterPro" id="IPR029062">
    <property type="entry name" value="Class_I_gatase-like"/>
</dbReference>
<reference evidence="3 4" key="1">
    <citation type="journal article" date="2011" name="J. Bacteriol.">
        <title>Complete Genome Sequence of the Aerobic Marine Methanotroph Methylomonas methanica MC09.</title>
        <authorList>
            <person name="Boden R."/>
            <person name="Cunliffe M."/>
            <person name="Scanlan J."/>
            <person name="Moussard H."/>
            <person name="Kits K.D."/>
            <person name="Klotz M.G."/>
            <person name="Jetten M.S."/>
            <person name="Vuilleumier S."/>
            <person name="Han J."/>
            <person name="Peters L."/>
            <person name="Mikhailova N."/>
            <person name="Teshima H."/>
            <person name="Tapia R."/>
            <person name="Kyrpides N."/>
            <person name="Ivanova N."/>
            <person name="Pagani I."/>
            <person name="Cheng J.F."/>
            <person name="Goodwin L."/>
            <person name="Han C."/>
            <person name="Hauser L."/>
            <person name="Land M.L."/>
            <person name="Lapidus A."/>
            <person name="Lucas S."/>
            <person name="Pitluck S."/>
            <person name="Woyke T."/>
            <person name="Stein L."/>
            <person name="Murrell J.C."/>
        </authorList>
    </citation>
    <scope>NUCLEOTIDE SEQUENCE [LARGE SCALE GENOMIC DNA]</scope>
    <source>
        <strain evidence="3 4">MC09</strain>
    </source>
</reference>
<dbReference type="Pfam" id="PF00117">
    <property type="entry name" value="GATase"/>
    <property type="match status" value="1"/>
</dbReference>
<reference key="2">
    <citation type="submission" date="2011-05" db="EMBL/GenBank/DDBJ databases">
        <title>Complete genome sequence of the aerobic marine methanotroph Methylomonas methanica MC09.</title>
        <authorList>
            <person name="Boden R."/>
            <person name="Cunliffe M."/>
            <person name="Scanlan J."/>
            <person name="Moussard H."/>
            <person name="Kits K.D."/>
            <person name="Klotz M."/>
            <person name="Jetten M."/>
            <person name="Vuilleumier S."/>
            <person name="Han J."/>
            <person name="Peters L."/>
            <person name="Mikhailova N."/>
            <person name="Teshima H."/>
            <person name="Tapia R."/>
            <person name="Kyrpides N."/>
            <person name="Ivanova N."/>
            <person name="Pagani I."/>
            <person name="Cheng J.-F."/>
            <person name="Goodwin L."/>
            <person name="Han C."/>
            <person name="Hauser L."/>
            <person name="Land M."/>
            <person name="Lapidus A."/>
            <person name="Lucas S."/>
            <person name="Pitluck S."/>
            <person name="Woyke T."/>
            <person name="Stein L.Y."/>
            <person name="Murrell C."/>
        </authorList>
    </citation>
    <scope>NUCLEOTIDE SEQUENCE</scope>
    <source>
        <strain>MC09</strain>
    </source>
</reference>
<dbReference type="PANTHER" id="PTHR43418">
    <property type="entry name" value="MULTIFUNCTIONAL TRYPTOPHAN BIOSYNTHESIS PROTEIN-RELATED"/>
    <property type="match status" value="1"/>
</dbReference>
<dbReference type="RefSeq" id="WP_013817874.1">
    <property type="nucleotide sequence ID" value="NC_015572.1"/>
</dbReference>
<keyword evidence="3" id="KW-0808">Transferase</keyword>
<feature type="domain" description="Glutamine amidotransferase" evidence="2">
    <location>
        <begin position="80"/>
        <end position="218"/>
    </location>
</feature>
<dbReference type="STRING" id="857087.Metme_1181"/>
<evidence type="ECO:0000256" key="1">
    <source>
        <dbReference type="ARBA" id="ARBA00022962"/>
    </source>
</evidence>